<gene>
    <name evidence="2" type="ORF">CCHR01_11516</name>
</gene>
<protein>
    <submittedName>
        <fullName evidence="2">Uncharacterized protein</fullName>
    </submittedName>
</protein>
<dbReference type="EMBL" id="JAQOWY010000257">
    <property type="protein sequence ID" value="KAK1845838.1"/>
    <property type="molecule type" value="Genomic_DNA"/>
</dbReference>
<dbReference type="AlphaFoldDB" id="A0AAD9EEZ7"/>
<organism evidence="2 3">
    <name type="scientific">Colletotrichum chrysophilum</name>
    <dbReference type="NCBI Taxonomy" id="1836956"/>
    <lineage>
        <taxon>Eukaryota</taxon>
        <taxon>Fungi</taxon>
        <taxon>Dikarya</taxon>
        <taxon>Ascomycota</taxon>
        <taxon>Pezizomycotina</taxon>
        <taxon>Sordariomycetes</taxon>
        <taxon>Hypocreomycetidae</taxon>
        <taxon>Glomerellales</taxon>
        <taxon>Glomerellaceae</taxon>
        <taxon>Colletotrichum</taxon>
        <taxon>Colletotrichum gloeosporioides species complex</taxon>
    </lineage>
</organism>
<accession>A0AAD9EEZ7</accession>
<evidence type="ECO:0000313" key="2">
    <source>
        <dbReference type="EMBL" id="KAK1845838.1"/>
    </source>
</evidence>
<dbReference type="Proteomes" id="UP001243330">
    <property type="component" value="Unassembled WGS sequence"/>
</dbReference>
<evidence type="ECO:0000256" key="1">
    <source>
        <dbReference type="SAM" id="MobiDB-lite"/>
    </source>
</evidence>
<sequence>MAPNSSGKADMPKSQSSKDEDSIRNPKGRCLRSWVRTHPTTVSRIPKHFKSFDERHDKEGSSTSHKTMVKSLGKSITKLQNRLTRRQTRPIEYHHYPTSGPARFVRITDGAERDETIRHIETKASWSDGYKWRLASYHKDGDKPTATAYIYLKDFPQQVQRGISWADGDQRLCYQKLVRWGTSYWSGTTHWQDREPGRTWLSLHQRLGPDTYKEVVRFDALNAYGNDLLGQKLTVWSAGKKVPKELKRFICSLYPS</sequence>
<name>A0AAD9EEZ7_9PEZI</name>
<evidence type="ECO:0000313" key="3">
    <source>
        <dbReference type="Proteomes" id="UP001243330"/>
    </source>
</evidence>
<reference evidence="2" key="1">
    <citation type="submission" date="2023-01" db="EMBL/GenBank/DDBJ databases">
        <title>Colletotrichum chrysophilum M932 genome sequence.</title>
        <authorList>
            <person name="Baroncelli R."/>
        </authorList>
    </citation>
    <scope>NUCLEOTIDE SEQUENCE</scope>
    <source>
        <strain evidence="2">M932</strain>
    </source>
</reference>
<proteinExistence type="predicted"/>
<feature type="region of interest" description="Disordered" evidence="1">
    <location>
        <begin position="1"/>
        <end position="33"/>
    </location>
</feature>
<keyword evidence="3" id="KW-1185">Reference proteome</keyword>
<comment type="caution">
    <text evidence="2">The sequence shown here is derived from an EMBL/GenBank/DDBJ whole genome shotgun (WGS) entry which is preliminary data.</text>
</comment>